<dbReference type="Proteomes" id="UP000198725">
    <property type="component" value="Unassembled WGS sequence"/>
</dbReference>
<dbReference type="InterPro" id="IPR024447">
    <property type="entry name" value="YXWGXW_rpt"/>
</dbReference>
<protein>
    <submittedName>
        <fullName evidence="2">YXWGXW repeat-containing protein</fullName>
    </submittedName>
</protein>
<reference evidence="3" key="1">
    <citation type="submission" date="2016-10" db="EMBL/GenBank/DDBJ databases">
        <authorList>
            <person name="Varghese N."/>
            <person name="Submissions S."/>
        </authorList>
    </citation>
    <scope>NUCLEOTIDE SEQUENCE [LARGE SCALE GENOMIC DNA]</scope>
    <source>
        <strain evidence="3">MO64</strain>
    </source>
</reference>
<name>A0A1I4C2J6_9GAMM</name>
<feature type="chain" id="PRO_5011676221" evidence="1">
    <location>
        <begin position="26"/>
        <end position="111"/>
    </location>
</feature>
<evidence type="ECO:0000313" key="2">
    <source>
        <dbReference type="EMBL" id="SFK75292.1"/>
    </source>
</evidence>
<evidence type="ECO:0000313" key="3">
    <source>
        <dbReference type="Proteomes" id="UP000198725"/>
    </source>
</evidence>
<organism evidence="2 3">
    <name type="scientific">Rhodanobacter glycinis</name>
    <dbReference type="NCBI Taxonomy" id="582702"/>
    <lineage>
        <taxon>Bacteria</taxon>
        <taxon>Pseudomonadati</taxon>
        <taxon>Pseudomonadota</taxon>
        <taxon>Gammaproteobacteria</taxon>
        <taxon>Lysobacterales</taxon>
        <taxon>Rhodanobacteraceae</taxon>
        <taxon>Rhodanobacter</taxon>
    </lineage>
</organism>
<dbReference type="AlphaFoldDB" id="A0A1I4C2J6"/>
<proteinExistence type="predicted"/>
<keyword evidence="3" id="KW-1185">Reference proteome</keyword>
<gene>
    <name evidence="2" type="ORF">SAMN05192579_10678</name>
</gene>
<sequence>MMMRFPRKFALIAGLAFAFGGTVYALPAAAQVSVGIGINVAPPAPRFERMPPPRRGYVWAPGYWQWNPGWHRHVWVAGRWMRVHPGYRYRPARWVRGPRGHWHFHPGRWDR</sequence>
<keyword evidence="1" id="KW-0732">Signal</keyword>
<dbReference type="RefSeq" id="WP_139201723.1">
    <property type="nucleotide sequence ID" value="NZ_CP042807.1"/>
</dbReference>
<dbReference type="Pfam" id="PF12779">
    <property type="entry name" value="WXXGXW"/>
    <property type="match status" value="2"/>
</dbReference>
<accession>A0A1I4C2J6</accession>
<evidence type="ECO:0000256" key="1">
    <source>
        <dbReference type="SAM" id="SignalP"/>
    </source>
</evidence>
<feature type="signal peptide" evidence="1">
    <location>
        <begin position="1"/>
        <end position="25"/>
    </location>
</feature>
<dbReference type="EMBL" id="FOSR01000006">
    <property type="protein sequence ID" value="SFK75292.1"/>
    <property type="molecule type" value="Genomic_DNA"/>
</dbReference>